<comment type="caution">
    <text evidence="2">The sequence shown here is derived from an EMBL/GenBank/DDBJ whole genome shotgun (WGS) entry which is preliminary data.</text>
</comment>
<dbReference type="EMBL" id="BMJH01000002">
    <property type="protein sequence ID" value="GGC67999.1"/>
    <property type="molecule type" value="Genomic_DNA"/>
</dbReference>
<reference evidence="2" key="2">
    <citation type="submission" date="2020-09" db="EMBL/GenBank/DDBJ databases">
        <authorList>
            <person name="Sun Q."/>
            <person name="Zhou Y."/>
        </authorList>
    </citation>
    <scope>NUCLEOTIDE SEQUENCE</scope>
    <source>
        <strain evidence="2">CGMCC 1.15478</strain>
    </source>
</reference>
<evidence type="ECO:0000313" key="2">
    <source>
        <dbReference type="EMBL" id="GGC67999.1"/>
    </source>
</evidence>
<protein>
    <submittedName>
        <fullName evidence="2">Uncharacterized protein</fullName>
    </submittedName>
</protein>
<evidence type="ECO:0000256" key="1">
    <source>
        <dbReference type="SAM" id="MobiDB-lite"/>
    </source>
</evidence>
<dbReference type="AlphaFoldDB" id="A0A916XFC4"/>
<keyword evidence="3" id="KW-1185">Reference proteome</keyword>
<organism evidence="2 3">
    <name type="scientific">Hoyosella rhizosphaerae</name>
    <dbReference type="NCBI Taxonomy" id="1755582"/>
    <lineage>
        <taxon>Bacteria</taxon>
        <taxon>Bacillati</taxon>
        <taxon>Actinomycetota</taxon>
        <taxon>Actinomycetes</taxon>
        <taxon>Mycobacteriales</taxon>
        <taxon>Hoyosellaceae</taxon>
        <taxon>Hoyosella</taxon>
    </lineage>
</organism>
<reference evidence="2" key="1">
    <citation type="journal article" date="2014" name="Int. J. Syst. Evol. Microbiol.">
        <title>Complete genome sequence of Corynebacterium casei LMG S-19264T (=DSM 44701T), isolated from a smear-ripened cheese.</title>
        <authorList>
            <consortium name="US DOE Joint Genome Institute (JGI-PGF)"/>
            <person name="Walter F."/>
            <person name="Albersmeier A."/>
            <person name="Kalinowski J."/>
            <person name="Ruckert C."/>
        </authorList>
    </citation>
    <scope>NUCLEOTIDE SEQUENCE</scope>
    <source>
        <strain evidence="2">CGMCC 1.15478</strain>
    </source>
</reference>
<name>A0A916XFC4_9ACTN</name>
<feature type="compositionally biased region" description="Basic and acidic residues" evidence="1">
    <location>
        <begin position="41"/>
        <end position="61"/>
    </location>
</feature>
<dbReference type="Proteomes" id="UP000641514">
    <property type="component" value="Unassembled WGS sequence"/>
</dbReference>
<accession>A0A916XFC4</accession>
<evidence type="ECO:0000313" key="3">
    <source>
        <dbReference type="Proteomes" id="UP000641514"/>
    </source>
</evidence>
<feature type="region of interest" description="Disordered" evidence="1">
    <location>
        <begin position="1"/>
        <end position="61"/>
    </location>
</feature>
<gene>
    <name evidence="2" type="ORF">GCM10011410_20880</name>
</gene>
<proteinExistence type="predicted"/>
<sequence length="61" mass="6850">MSVSEGDSSDPEVQESEAAREESRRKARLDAIFGTALPDDSSGRDKGHDDKWFLENRPPHH</sequence>